<keyword evidence="2" id="KW-0614">Plasmid</keyword>
<dbReference type="AlphaFoldDB" id="A0A2R4P2W3"/>
<reference evidence="2 3" key="1">
    <citation type="journal article" date="2018" name="Emerg. Microbes Infect.">
        <title>Genomic analysis of oral Campylobacter concisus strains identified a potential bacterial molecular marker associated with active Crohn's disease.</title>
        <authorList>
            <person name="Liu F."/>
            <person name="Ma R."/>
            <person name="Tay C.Y.A."/>
            <person name="Octavia S."/>
            <person name="Lan R."/>
            <person name="Chung H.K.L."/>
            <person name="Riordan S.M."/>
            <person name="Grimm M.C."/>
            <person name="Leong R.W."/>
            <person name="Tanaka M.M."/>
            <person name="Connor S."/>
            <person name="Zhang L."/>
        </authorList>
    </citation>
    <scope>NUCLEOTIDE SEQUENCE [LARGE SCALE GENOMIC DNA]</scope>
    <source>
        <strain evidence="2 3">P2CDO4</strain>
        <plasmid evidence="2">pICON</plasmid>
    </source>
</reference>
<evidence type="ECO:0000313" key="3">
    <source>
        <dbReference type="Proteomes" id="UP000241854"/>
    </source>
</evidence>
<feature type="transmembrane region" description="Helical" evidence="1">
    <location>
        <begin position="7"/>
        <end position="25"/>
    </location>
</feature>
<name>A0A2R4P2W3_9BACT</name>
<proteinExistence type="predicted"/>
<dbReference type="EMBL" id="CP021643">
    <property type="protein sequence ID" value="AVX45026.1"/>
    <property type="molecule type" value="Genomic_DNA"/>
</dbReference>
<protein>
    <submittedName>
        <fullName evidence="2">Uncharacterized protein</fullName>
    </submittedName>
</protein>
<keyword evidence="1" id="KW-1133">Transmembrane helix</keyword>
<feature type="transmembrane region" description="Helical" evidence="1">
    <location>
        <begin position="31"/>
        <end position="49"/>
    </location>
</feature>
<geneLocation type="plasmid" evidence="3">
    <name>picon</name>
</geneLocation>
<evidence type="ECO:0000256" key="1">
    <source>
        <dbReference type="SAM" id="Phobius"/>
    </source>
</evidence>
<keyword evidence="1" id="KW-0472">Membrane</keyword>
<keyword evidence="1" id="KW-0812">Transmembrane</keyword>
<feature type="transmembrane region" description="Helical" evidence="1">
    <location>
        <begin position="75"/>
        <end position="96"/>
    </location>
</feature>
<dbReference type="Proteomes" id="UP000241854">
    <property type="component" value="Plasmid pICON"/>
</dbReference>
<organism evidence="2 3">
    <name type="scientific">Campylobacter concisus</name>
    <dbReference type="NCBI Taxonomy" id="199"/>
    <lineage>
        <taxon>Bacteria</taxon>
        <taxon>Pseudomonadati</taxon>
        <taxon>Campylobacterota</taxon>
        <taxon>Epsilonproteobacteria</taxon>
        <taxon>Campylobacterales</taxon>
        <taxon>Campylobacteraceae</taxon>
        <taxon>Campylobacter</taxon>
    </lineage>
</organism>
<sequence>MIGFFSVILPVAFIVDILVVFFLNIDLSSLAIVFLVTGIFLLLFSTYYISKKIHRSGLSGCDFEREADNKTEKGSIIILLFMVICLLLLGPSYIFYHNEVLNQRDDAVYLNSKYQERSDLLALYIKSKLNDNEKPAFERNYFEGGLYFYNKLGGGICLLSMNSSICKYWLDRVVDEVKQQTADEIKEKASYLNKVEQEKQVLEKFKENNNLPAIIKN</sequence>
<evidence type="ECO:0000313" key="2">
    <source>
        <dbReference type="EMBL" id="AVX45026.1"/>
    </source>
</evidence>
<accession>A0A2R4P2W3</accession>
<dbReference type="RefSeq" id="WP_107917332.1">
    <property type="nucleotide sequence ID" value="NZ_CP021643.1"/>
</dbReference>
<gene>
    <name evidence="2" type="ORF">CCS77_2020</name>
</gene>